<accession>A0ABU2GIY2</accession>
<protein>
    <submittedName>
        <fullName evidence="2">PIN domain-containing protein</fullName>
    </submittedName>
</protein>
<organism evidence="2 3">
    <name type="scientific">Halogeometricum salsisoli</name>
    <dbReference type="NCBI Taxonomy" id="2950536"/>
    <lineage>
        <taxon>Archaea</taxon>
        <taxon>Methanobacteriati</taxon>
        <taxon>Methanobacteriota</taxon>
        <taxon>Stenosarchaea group</taxon>
        <taxon>Halobacteria</taxon>
        <taxon>Halobacteriales</taxon>
        <taxon>Haloferacaceae</taxon>
        <taxon>Halogeometricum</taxon>
    </lineage>
</organism>
<dbReference type="EMBL" id="JAMQOP010000004">
    <property type="protein sequence ID" value="MDS0300734.1"/>
    <property type="molecule type" value="Genomic_DNA"/>
</dbReference>
<proteinExistence type="predicted"/>
<dbReference type="Gene3D" id="3.40.50.1010">
    <property type="entry name" value="5'-nuclease"/>
    <property type="match status" value="1"/>
</dbReference>
<dbReference type="PANTHER" id="PTHR42188">
    <property type="entry name" value="23S RRNA-SPECIFIC ENDONUCLEASE VAPC20"/>
    <property type="match status" value="1"/>
</dbReference>
<dbReference type="InterPro" id="IPR029060">
    <property type="entry name" value="PIN-like_dom_sf"/>
</dbReference>
<dbReference type="Pfam" id="PF01850">
    <property type="entry name" value="PIN"/>
    <property type="match status" value="1"/>
</dbReference>
<reference evidence="2 3" key="1">
    <citation type="submission" date="2022-06" db="EMBL/GenBank/DDBJ databases">
        <title>Halogeometricum sp. a new haloarchaeum isolate from saline soil.</title>
        <authorList>
            <person name="Strakova D."/>
            <person name="Galisteo C."/>
            <person name="Sanchez-Porro C."/>
            <person name="Ventosa A."/>
        </authorList>
    </citation>
    <scope>NUCLEOTIDE SEQUENCE [LARGE SCALE GENOMIC DNA]</scope>
    <source>
        <strain evidence="2 3">S1BR25-6</strain>
    </source>
</reference>
<evidence type="ECO:0000313" key="2">
    <source>
        <dbReference type="EMBL" id="MDS0300734.1"/>
    </source>
</evidence>
<dbReference type="RefSeq" id="WP_310925649.1">
    <property type="nucleotide sequence ID" value="NZ_JAMQOP010000004.1"/>
</dbReference>
<name>A0ABU2GIY2_9EURY</name>
<dbReference type="InterPro" id="IPR002716">
    <property type="entry name" value="PIN_dom"/>
</dbReference>
<feature type="domain" description="PIN" evidence="1">
    <location>
        <begin position="3"/>
        <end position="132"/>
    </location>
</feature>
<dbReference type="SUPFAM" id="SSF88723">
    <property type="entry name" value="PIN domain-like"/>
    <property type="match status" value="1"/>
</dbReference>
<dbReference type="InterPro" id="IPR039018">
    <property type="entry name" value="VapC20-like"/>
</dbReference>
<keyword evidence="3" id="KW-1185">Reference proteome</keyword>
<evidence type="ECO:0000259" key="1">
    <source>
        <dbReference type="Pfam" id="PF01850"/>
    </source>
</evidence>
<dbReference type="Proteomes" id="UP001257060">
    <property type="component" value="Unassembled WGS sequence"/>
</dbReference>
<dbReference type="PANTHER" id="PTHR42188:SF1">
    <property type="entry name" value="23S RRNA-SPECIFIC ENDONUCLEASE VAPC20"/>
    <property type="match status" value="1"/>
</dbReference>
<evidence type="ECO:0000313" key="3">
    <source>
        <dbReference type="Proteomes" id="UP001257060"/>
    </source>
</evidence>
<gene>
    <name evidence="2" type="ORF">NDI76_18455</name>
</gene>
<sequence length="142" mass="16048">MSVFVDTGVFFAHHDTDADRHDQAVSAFEELLDGEHGQPYTNDYVFDETVTFTRARTGSFKAADIVASRILGEDSFPHVFEMLHVEPDDVRTSLETFRRYDDHDLSFTDATIVTLCDSRGIDAVLSFDTDFDGLVERIEPGY</sequence>
<comment type="caution">
    <text evidence="2">The sequence shown here is derived from an EMBL/GenBank/DDBJ whole genome shotgun (WGS) entry which is preliminary data.</text>
</comment>